<gene>
    <name evidence="2" type="ORF">UX31_C0004G0033</name>
</gene>
<comment type="caution">
    <text evidence="2">The sequence shown here is derived from an EMBL/GenBank/DDBJ whole genome shotgun (WGS) entry which is preliminary data.</text>
</comment>
<keyword evidence="1" id="KW-0472">Membrane</keyword>
<name>A0A0G1NNT9_9BACT</name>
<organism evidence="2 3">
    <name type="scientific">Candidatus Nomurabacteria bacterium GW2011_GWA1_46_11</name>
    <dbReference type="NCBI Taxonomy" id="1618732"/>
    <lineage>
        <taxon>Bacteria</taxon>
        <taxon>Candidatus Nomuraibacteriota</taxon>
    </lineage>
</organism>
<evidence type="ECO:0000313" key="2">
    <source>
        <dbReference type="EMBL" id="KKU22304.1"/>
    </source>
</evidence>
<protein>
    <submittedName>
        <fullName evidence="2">Uncharacterized protein</fullName>
    </submittedName>
</protein>
<feature type="transmembrane region" description="Helical" evidence="1">
    <location>
        <begin position="50"/>
        <end position="67"/>
    </location>
</feature>
<reference evidence="2 3" key="1">
    <citation type="journal article" date="2015" name="Nature">
        <title>rRNA introns, odd ribosomes, and small enigmatic genomes across a large radiation of phyla.</title>
        <authorList>
            <person name="Brown C.T."/>
            <person name="Hug L.A."/>
            <person name="Thomas B.C."/>
            <person name="Sharon I."/>
            <person name="Castelle C.J."/>
            <person name="Singh A."/>
            <person name="Wilkins M.J."/>
            <person name="Williams K.H."/>
            <person name="Banfield J.F."/>
        </authorList>
    </citation>
    <scope>NUCLEOTIDE SEQUENCE [LARGE SCALE GENOMIC DNA]</scope>
</reference>
<keyword evidence="1" id="KW-1133">Transmembrane helix</keyword>
<accession>A0A0G1NNT9</accession>
<sequence length="222" mass="25236">MHRQSELYFEDPLLKLGMGTRLWVKSAKSIVNIVSLVSGLVMIFSDAKQVFYLGILLLTFFLYNLLFTKLLGVGRTFSGGNLASFMDGETRELLQRASDRSTLMGGSFLLHLTRELIETIGGEEVLRKLSVGKEEFAGQVERHLSEEKHLLETKAWRLKKAEELMIKALTTQAGERHPISPADLLRAMVYMENERVQRLFNTFGITESVMENSYKYNSGHAR</sequence>
<evidence type="ECO:0000313" key="3">
    <source>
        <dbReference type="Proteomes" id="UP000034107"/>
    </source>
</evidence>
<feature type="transmembrane region" description="Helical" evidence="1">
    <location>
        <begin position="22"/>
        <end position="44"/>
    </location>
</feature>
<evidence type="ECO:0000256" key="1">
    <source>
        <dbReference type="SAM" id="Phobius"/>
    </source>
</evidence>
<dbReference type="AlphaFoldDB" id="A0A0G1NNT9"/>
<dbReference type="Proteomes" id="UP000034107">
    <property type="component" value="Unassembled WGS sequence"/>
</dbReference>
<keyword evidence="1" id="KW-0812">Transmembrane</keyword>
<dbReference type="EMBL" id="LCLS01000004">
    <property type="protein sequence ID" value="KKU22304.1"/>
    <property type="molecule type" value="Genomic_DNA"/>
</dbReference>
<proteinExistence type="predicted"/>